<dbReference type="RefSeq" id="WP_353333775.1">
    <property type="nucleotide sequence ID" value="NZ_AP028055.1"/>
</dbReference>
<reference evidence="2 3" key="1">
    <citation type="submission" date="2023-04" db="EMBL/GenBank/DDBJ databases">
        <title>Draft genome sequence of acteroides sedimenti strain YN3PY1.</title>
        <authorList>
            <person name="Yoshida N."/>
        </authorList>
    </citation>
    <scope>NUCLEOTIDE SEQUENCE [LARGE SCALE GENOMIC DNA]</scope>
    <source>
        <strain evidence="2 3">YN3PY1</strain>
    </source>
</reference>
<evidence type="ECO:0008006" key="4">
    <source>
        <dbReference type="Google" id="ProtNLM"/>
    </source>
</evidence>
<proteinExistence type="predicted"/>
<sequence length="188" mass="21509">MKMKKTILTTLLLVCISCSLYAQKGYEKSIELGGAFGVDEFKKKSFEIDMINGYRFNDYFSLGAGLGFCYTSALIYKTYSYEGLGEICLMPLYGRIKTNFTNSNVSPFILVDLGYTFDLGENFLRKTYDLMIEPAFGVDFKLNEKKLGFYFFVGYNLQNASYTYMRELRNYLEKGTAESISIKGGIRF</sequence>
<evidence type="ECO:0000313" key="3">
    <source>
        <dbReference type="Proteomes" id="UP001496674"/>
    </source>
</evidence>
<organism evidence="2 3">
    <name type="scientific">Bacteroides sedimenti</name>
    <dbReference type="NCBI Taxonomy" id="2136147"/>
    <lineage>
        <taxon>Bacteria</taxon>
        <taxon>Pseudomonadati</taxon>
        <taxon>Bacteroidota</taxon>
        <taxon>Bacteroidia</taxon>
        <taxon>Bacteroidales</taxon>
        <taxon>Bacteroidaceae</taxon>
        <taxon>Bacteroides</taxon>
    </lineage>
</organism>
<evidence type="ECO:0000313" key="2">
    <source>
        <dbReference type="EMBL" id="BEG98660.1"/>
    </source>
</evidence>
<feature type="signal peptide" evidence="1">
    <location>
        <begin position="1"/>
        <end position="22"/>
    </location>
</feature>
<evidence type="ECO:0000256" key="1">
    <source>
        <dbReference type="SAM" id="SignalP"/>
    </source>
</evidence>
<feature type="chain" id="PRO_5047277471" description="Outer membrane protein beta-barrel domain-containing protein" evidence="1">
    <location>
        <begin position="23"/>
        <end position="188"/>
    </location>
</feature>
<keyword evidence="3" id="KW-1185">Reference proteome</keyword>
<keyword evidence="1" id="KW-0732">Signal</keyword>
<dbReference type="Proteomes" id="UP001496674">
    <property type="component" value="Chromosome"/>
</dbReference>
<name>A0ABM8IEB4_9BACE</name>
<gene>
    <name evidence="2" type="ORF">BSYN_09250</name>
</gene>
<dbReference type="EMBL" id="AP028055">
    <property type="protein sequence ID" value="BEG98660.1"/>
    <property type="molecule type" value="Genomic_DNA"/>
</dbReference>
<accession>A0ABM8IEB4</accession>
<protein>
    <recommendedName>
        <fullName evidence="4">Outer membrane protein beta-barrel domain-containing protein</fullName>
    </recommendedName>
</protein>